<dbReference type="EMBL" id="CP007452">
    <property type="protein sequence ID" value="AHM57506.1"/>
    <property type="molecule type" value="Genomic_DNA"/>
</dbReference>
<dbReference type="eggNOG" id="COG0594">
    <property type="taxonomic scope" value="Bacteria"/>
</dbReference>
<proteinExistence type="inferred from homology"/>
<keyword evidence="2 6" id="KW-0540">Nuclease</keyword>
<dbReference type="GO" id="GO:0042781">
    <property type="term" value="F:3'-tRNA processing endoribonuclease activity"/>
    <property type="evidence" value="ECO:0007669"/>
    <property type="project" value="TreeGrafter"/>
</dbReference>
<keyword evidence="5 6" id="KW-0694">RNA-binding</keyword>
<dbReference type="KEGG" id="eac:EAL2_c22260"/>
<dbReference type="STRING" id="1286171.EAL2_c22260"/>
<dbReference type="Proteomes" id="UP000019591">
    <property type="component" value="Chromosome"/>
</dbReference>
<evidence type="ECO:0000256" key="1">
    <source>
        <dbReference type="ARBA" id="ARBA00022694"/>
    </source>
</evidence>
<dbReference type="PANTHER" id="PTHR33992:SF1">
    <property type="entry name" value="RIBONUCLEASE P PROTEIN COMPONENT"/>
    <property type="match status" value="1"/>
</dbReference>
<dbReference type="GO" id="GO:0000049">
    <property type="term" value="F:tRNA binding"/>
    <property type="evidence" value="ECO:0007669"/>
    <property type="project" value="UniProtKB-UniRule"/>
</dbReference>
<evidence type="ECO:0000256" key="7">
    <source>
        <dbReference type="NCBIfam" id="TIGR00188"/>
    </source>
</evidence>
<dbReference type="InterPro" id="IPR014721">
    <property type="entry name" value="Ribsml_uS5_D2-typ_fold_subgr"/>
</dbReference>
<evidence type="ECO:0000256" key="2">
    <source>
        <dbReference type="ARBA" id="ARBA00022722"/>
    </source>
</evidence>
<accession>W8U9G4</accession>
<evidence type="ECO:0000313" key="8">
    <source>
        <dbReference type="EMBL" id="AHM57506.1"/>
    </source>
</evidence>
<dbReference type="HOGENOM" id="CLU_117179_9_3_9"/>
<keyword evidence="1 6" id="KW-0819">tRNA processing</keyword>
<name>W8U9G4_PEPAC</name>
<dbReference type="PATRIC" id="fig|1286171.3.peg.2175"/>
<dbReference type="GO" id="GO:0030677">
    <property type="term" value="C:ribonuclease P complex"/>
    <property type="evidence" value="ECO:0007669"/>
    <property type="project" value="TreeGrafter"/>
</dbReference>
<dbReference type="HAMAP" id="MF_00227">
    <property type="entry name" value="RNase_P"/>
    <property type="match status" value="1"/>
</dbReference>
<keyword evidence="3 6" id="KW-0255">Endonuclease</keyword>
<evidence type="ECO:0000256" key="6">
    <source>
        <dbReference type="HAMAP-Rule" id="MF_00227"/>
    </source>
</evidence>
<dbReference type="NCBIfam" id="TIGR00188">
    <property type="entry name" value="rnpA"/>
    <property type="match status" value="1"/>
</dbReference>
<gene>
    <name evidence="6 8" type="primary">rnpA</name>
    <name evidence="8" type="ORF">EAL2_c22260</name>
</gene>
<keyword evidence="9" id="KW-1185">Reference proteome</keyword>
<evidence type="ECO:0000256" key="4">
    <source>
        <dbReference type="ARBA" id="ARBA00022801"/>
    </source>
</evidence>
<sequence>MQFKNGIGLKKNQDFKNVYSKGKSHANRLLVIYVLKNKLATNRVGFSVSKKVGNSVVRNRVRRLMRESFRLNCCNICSGYDIIFISRVAAKDADYASIEKAMKSLFKKAAIEIGRSKSDAKPSKQAAH</sequence>
<dbReference type="OrthoDB" id="9810867at2"/>
<keyword evidence="4 6" id="KW-0378">Hydrolase</keyword>
<evidence type="ECO:0000256" key="3">
    <source>
        <dbReference type="ARBA" id="ARBA00022759"/>
    </source>
</evidence>
<dbReference type="Gene3D" id="3.30.230.10">
    <property type="match status" value="1"/>
</dbReference>
<dbReference type="PANTHER" id="PTHR33992">
    <property type="entry name" value="RIBONUCLEASE P PROTEIN COMPONENT"/>
    <property type="match status" value="1"/>
</dbReference>
<dbReference type="Pfam" id="PF00825">
    <property type="entry name" value="Ribonuclease_P"/>
    <property type="match status" value="1"/>
</dbReference>
<dbReference type="RefSeq" id="WP_025436426.1">
    <property type="nucleotide sequence ID" value="NZ_CP007452.1"/>
</dbReference>
<dbReference type="EC" id="3.1.26.5" evidence="6 7"/>
<evidence type="ECO:0000313" key="9">
    <source>
        <dbReference type="Proteomes" id="UP000019591"/>
    </source>
</evidence>
<comment type="catalytic activity">
    <reaction evidence="6">
        <text>Endonucleolytic cleavage of RNA, removing 5'-extranucleotides from tRNA precursor.</text>
        <dbReference type="EC" id="3.1.26.5"/>
    </reaction>
</comment>
<dbReference type="InterPro" id="IPR020568">
    <property type="entry name" value="Ribosomal_Su5_D2-typ_SF"/>
</dbReference>
<dbReference type="GO" id="GO:0004526">
    <property type="term" value="F:ribonuclease P activity"/>
    <property type="evidence" value="ECO:0007669"/>
    <property type="project" value="UniProtKB-UniRule"/>
</dbReference>
<comment type="function">
    <text evidence="6">RNaseP catalyzes the removal of the 5'-leader sequence from pre-tRNA to produce the mature 5'-terminus. It can also cleave other RNA substrates such as 4.5S RNA. The protein component plays an auxiliary but essential role in vivo by binding to the 5'-leader sequence and broadening the substrate specificity of the ribozyme.</text>
</comment>
<dbReference type="AlphaFoldDB" id="W8U9G4"/>
<dbReference type="SUPFAM" id="SSF54211">
    <property type="entry name" value="Ribosomal protein S5 domain 2-like"/>
    <property type="match status" value="1"/>
</dbReference>
<comment type="similarity">
    <text evidence="6">Belongs to the RnpA family.</text>
</comment>
<dbReference type="GO" id="GO:0001682">
    <property type="term" value="P:tRNA 5'-leader removal"/>
    <property type="evidence" value="ECO:0007669"/>
    <property type="project" value="UniProtKB-UniRule"/>
</dbReference>
<comment type="subunit">
    <text evidence="6">Consists of a catalytic RNA component (M1 or rnpB) and a protein subunit.</text>
</comment>
<protein>
    <recommendedName>
        <fullName evidence="6 7">Ribonuclease P protein component</fullName>
        <shortName evidence="6">RNase P protein</shortName>
        <shortName evidence="6">RNaseP protein</shortName>
        <ecNumber evidence="6 7">3.1.26.5</ecNumber>
    </recommendedName>
    <alternativeName>
        <fullName evidence="6">Protein C5</fullName>
    </alternativeName>
</protein>
<evidence type="ECO:0000256" key="5">
    <source>
        <dbReference type="ARBA" id="ARBA00022884"/>
    </source>
</evidence>
<dbReference type="InterPro" id="IPR000100">
    <property type="entry name" value="RNase_P"/>
</dbReference>
<organism evidence="8 9">
    <name type="scientific">Peptoclostridium acidaminophilum DSM 3953</name>
    <dbReference type="NCBI Taxonomy" id="1286171"/>
    <lineage>
        <taxon>Bacteria</taxon>
        <taxon>Bacillati</taxon>
        <taxon>Bacillota</taxon>
        <taxon>Clostridia</taxon>
        <taxon>Peptostreptococcales</taxon>
        <taxon>Peptoclostridiaceae</taxon>
        <taxon>Peptoclostridium</taxon>
    </lineage>
</organism>
<reference evidence="8 9" key="1">
    <citation type="journal article" date="2014" name="Genome Announc.">
        <title>Complete Genome Sequence of Amino Acid-Utilizing Eubacterium acidaminophilum al-2 (DSM 3953).</title>
        <authorList>
            <person name="Poehlein A."/>
            <person name="Andreesen J.R."/>
            <person name="Daniel R."/>
        </authorList>
    </citation>
    <scope>NUCLEOTIDE SEQUENCE [LARGE SCALE GENOMIC DNA]</scope>
    <source>
        <strain evidence="8 9">DSM 3953</strain>
    </source>
</reference>